<evidence type="ECO:0000256" key="1">
    <source>
        <dbReference type="ARBA" id="ARBA00022574"/>
    </source>
</evidence>
<dbReference type="PROSITE" id="PS50896">
    <property type="entry name" value="LISH"/>
    <property type="match status" value="1"/>
</dbReference>
<sequence length="443" mass="48100">MPANDSAALIVARFLKTNNYTQSFEAFIQEAGLSEDAGDVTSSGLTLERLLEEKRLYDQSANFEKLNLSSDDNDQGWATSAPSSAHVIETLPSRTNVLNVLVDAAADSNQARLIASTSDRRINIIDLPAKTLSASWSDVQDAPVLSQLLLRGKYHVSASMSGSLVMADVESGKTIVRRKDHTKYIVDLAPYDAAESLLLASAGWDNVVNIYTLDVAESLTCELLTSIKLPTKPESILFAKHPLSNQPILVLTRTDSSHLFFYSAEKDSVMLGQQNLAPHSNAWVAFTPASIALCPADGSTIAAATNSTPHMKLLIVRLLFPTVEGRAVTTPQTPREVALAQQARADREHEAIKLHCNTMSTQTPYSTPLVVWRPNGKGVWVNSDDGIIRGIDILSGKVVSELKGHENGSKVRTLWAGNTSEQSETAERLVSGGFDHKLVLWTP</sequence>
<dbReference type="Proteomes" id="UP000503462">
    <property type="component" value="Chromosome 2"/>
</dbReference>
<name>A0A6H0XSI2_9PEZI</name>
<dbReference type="InterPro" id="IPR015943">
    <property type="entry name" value="WD40/YVTN_repeat-like_dom_sf"/>
</dbReference>
<gene>
    <name evidence="3" type="ORF">AMS68_003096</name>
</gene>
<keyword evidence="2" id="KW-0677">Repeat</keyword>
<dbReference type="Gene3D" id="2.130.10.10">
    <property type="entry name" value="YVTN repeat-like/Quinoprotein amine dehydrogenase"/>
    <property type="match status" value="2"/>
</dbReference>
<proteinExistence type="predicted"/>
<dbReference type="InterPro" id="IPR001680">
    <property type="entry name" value="WD40_rpt"/>
</dbReference>
<dbReference type="InterPro" id="IPR006594">
    <property type="entry name" value="LisH"/>
</dbReference>
<evidence type="ECO:0000313" key="4">
    <source>
        <dbReference type="Proteomes" id="UP000503462"/>
    </source>
</evidence>
<protein>
    <submittedName>
        <fullName evidence="3">Uncharacterized protein</fullName>
    </submittedName>
</protein>
<reference evidence="3 4" key="1">
    <citation type="journal article" date="2016" name="Sci. Rep.">
        <title>Peltaster fructicola genome reveals evolution from an invasive phytopathogen to an ectophytic parasite.</title>
        <authorList>
            <person name="Xu C."/>
            <person name="Chen H."/>
            <person name="Gleason M.L."/>
            <person name="Xu J.R."/>
            <person name="Liu H."/>
            <person name="Zhang R."/>
            <person name="Sun G."/>
        </authorList>
    </citation>
    <scope>NUCLEOTIDE SEQUENCE [LARGE SCALE GENOMIC DNA]</scope>
    <source>
        <strain evidence="3 4">LNHT1506</strain>
    </source>
</reference>
<dbReference type="InterPro" id="IPR036322">
    <property type="entry name" value="WD40_repeat_dom_sf"/>
</dbReference>
<dbReference type="SUPFAM" id="SSF50978">
    <property type="entry name" value="WD40 repeat-like"/>
    <property type="match status" value="1"/>
</dbReference>
<evidence type="ECO:0000256" key="2">
    <source>
        <dbReference type="ARBA" id="ARBA00022737"/>
    </source>
</evidence>
<organism evidence="3 4">
    <name type="scientific">Peltaster fructicola</name>
    <dbReference type="NCBI Taxonomy" id="286661"/>
    <lineage>
        <taxon>Eukaryota</taxon>
        <taxon>Fungi</taxon>
        <taxon>Dikarya</taxon>
        <taxon>Ascomycota</taxon>
        <taxon>Pezizomycotina</taxon>
        <taxon>Dothideomycetes</taxon>
        <taxon>Dothideomycetes incertae sedis</taxon>
        <taxon>Peltaster</taxon>
    </lineage>
</organism>
<dbReference type="OrthoDB" id="1932312at2759"/>
<keyword evidence="4" id="KW-1185">Reference proteome</keyword>
<dbReference type="SMART" id="SM00320">
    <property type="entry name" value="WD40"/>
    <property type="match status" value="2"/>
</dbReference>
<dbReference type="EMBL" id="CP051140">
    <property type="protein sequence ID" value="QIW97578.1"/>
    <property type="molecule type" value="Genomic_DNA"/>
</dbReference>
<evidence type="ECO:0000313" key="3">
    <source>
        <dbReference type="EMBL" id="QIW97578.1"/>
    </source>
</evidence>
<dbReference type="PANTHER" id="PTHR19848">
    <property type="entry name" value="WD40 REPEAT PROTEIN"/>
    <property type="match status" value="1"/>
</dbReference>
<dbReference type="AlphaFoldDB" id="A0A6H0XSI2"/>
<dbReference type="PANTHER" id="PTHR19848:SF8">
    <property type="entry name" value="F-BOX AND WD REPEAT DOMAIN CONTAINING 7"/>
    <property type="match status" value="1"/>
</dbReference>
<keyword evidence="1" id="KW-0853">WD repeat</keyword>
<accession>A0A6H0XSI2</accession>